<name>M4BKP7_HYAAE</name>
<reference evidence="3" key="1">
    <citation type="journal article" date="2010" name="Science">
        <title>Signatures of adaptation to obligate biotrophy in the Hyaloperonospora arabidopsidis genome.</title>
        <authorList>
            <person name="Baxter L."/>
            <person name="Tripathy S."/>
            <person name="Ishaque N."/>
            <person name="Boot N."/>
            <person name="Cabral A."/>
            <person name="Kemen E."/>
            <person name="Thines M."/>
            <person name="Ah-Fong A."/>
            <person name="Anderson R."/>
            <person name="Badejoko W."/>
            <person name="Bittner-Eddy P."/>
            <person name="Boore J.L."/>
            <person name="Chibucos M.C."/>
            <person name="Coates M."/>
            <person name="Dehal P."/>
            <person name="Delehaunty K."/>
            <person name="Dong S."/>
            <person name="Downton P."/>
            <person name="Dumas B."/>
            <person name="Fabro G."/>
            <person name="Fronick C."/>
            <person name="Fuerstenberg S.I."/>
            <person name="Fulton L."/>
            <person name="Gaulin E."/>
            <person name="Govers F."/>
            <person name="Hughes L."/>
            <person name="Humphray S."/>
            <person name="Jiang R.H."/>
            <person name="Judelson H."/>
            <person name="Kamoun S."/>
            <person name="Kyung K."/>
            <person name="Meijer H."/>
            <person name="Minx P."/>
            <person name="Morris P."/>
            <person name="Nelson J."/>
            <person name="Phuntumart V."/>
            <person name="Qutob D."/>
            <person name="Rehmany A."/>
            <person name="Rougon-Cardoso A."/>
            <person name="Ryden P."/>
            <person name="Torto-Alalibo T."/>
            <person name="Studholme D."/>
            <person name="Wang Y."/>
            <person name="Win J."/>
            <person name="Wood J."/>
            <person name="Clifton S.W."/>
            <person name="Rogers J."/>
            <person name="Van den Ackerveken G."/>
            <person name="Jones J.D."/>
            <person name="McDowell J.M."/>
            <person name="Beynon J."/>
            <person name="Tyler B.M."/>
        </authorList>
    </citation>
    <scope>NUCLEOTIDE SEQUENCE [LARGE SCALE GENOMIC DNA]</scope>
    <source>
        <strain evidence="3">Emoy2</strain>
    </source>
</reference>
<dbReference type="AlphaFoldDB" id="M4BKP7"/>
<keyword evidence="3" id="KW-1185">Reference proteome</keyword>
<dbReference type="VEuPathDB" id="FungiDB:HpaG806980"/>
<dbReference type="EnsemblProtists" id="HpaT806980">
    <property type="protein sequence ID" value="HpaP806980"/>
    <property type="gene ID" value="HpaG806980"/>
</dbReference>
<evidence type="ECO:0000256" key="1">
    <source>
        <dbReference type="SAM" id="MobiDB-lite"/>
    </source>
</evidence>
<evidence type="ECO:0000313" key="3">
    <source>
        <dbReference type="Proteomes" id="UP000011713"/>
    </source>
</evidence>
<proteinExistence type="predicted"/>
<organism evidence="2 3">
    <name type="scientific">Hyaloperonospora arabidopsidis (strain Emoy2)</name>
    <name type="common">Downy mildew agent</name>
    <name type="synonym">Peronospora arabidopsidis</name>
    <dbReference type="NCBI Taxonomy" id="559515"/>
    <lineage>
        <taxon>Eukaryota</taxon>
        <taxon>Sar</taxon>
        <taxon>Stramenopiles</taxon>
        <taxon>Oomycota</taxon>
        <taxon>Peronosporomycetes</taxon>
        <taxon>Peronosporales</taxon>
        <taxon>Peronosporaceae</taxon>
        <taxon>Hyaloperonospora</taxon>
    </lineage>
</organism>
<dbReference type="EMBL" id="JH598362">
    <property type="status" value="NOT_ANNOTATED_CDS"/>
    <property type="molecule type" value="Genomic_DNA"/>
</dbReference>
<protein>
    <submittedName>
        <fullName evidence="2">Uncharacterized protein</fullName>
    </submittedName>
</protein>
<dbReference type="Proteomes" id="UP000011713">
    <property type="component" value="Unassembled WGS sequence"/>
</dbReference>
<reference evidence="2" key="2">
    <citation type="submission" date="2015-06" db="UniProtKB">
        <authorList>
            <consortium name="EnsemblProtists"/>
        </authorList>
    </citation>
    <scope>IDENTIFICATION</scope>
    <source>
        <strain evidence="2">Emoy2</strain>
    </source>
</reference>
<feature type="region of interest" description="Disordered" evidence="1">
    <location>
        <begin position="1"/>
        <end position="24"/>
    </location>
</feature>
<dbReference type="InParanoid" id="M4BKP7"/>
<dbReference type="HOGENOM" id="CLU_2946585_0_0_1"/>
<accession>M4BKP7</accession>
<sequence>MAIKINATMSPHLSNAKGRDKIPPPMMVLTRLKIADGAVAVRAEDNGPGLKNSWLSRLRS</sequence>
<evidence type="ECO:0000313" key="2">
    <source>
        <dbReference type="EnsemblProtists" id="HpaP806980"/>
    </source>
</evidence>